<sequence length="98" mass="11235">MHVQLHKAAEAQGDPASMAASIIYRNYLNHSCWQDKNRLMARDLRDAKFAWNKLCSAPKFEKLKLHFSLAARGYGIHVFTVPSDRKLHLDSREGNLQV</sequence>
<name>A0A6N2NAJ3_SALVM</name>
<organism evidence="1">
    <name type="scientific">Salix viminalis</name>
    <name type="common">Common osier</name>
    <name type="synonym">Basket willow</name>
    <dbReference type="NCBI Taxonomy" id="40686"/>
    <lineage>
        <taxon>Eukaryota</taxon>
        <taxon>Viridiplantae</taxon>
        <taxon>Streptophyta</taxon>
        <taxon>Embryophyta</taxon>
        <taxon>Tracheophyta</taxon>
        <taxon>Spermatophyta</taxon>
        <taxon>Magnoliopsida</taxon>
        <taxon>eudicotyledons</taxon>
        <taxon>Gunneridae</taxon>
        <taxon>Pentapetalae</taxon>
        <taxon>rosids</taxon>
        <taxon>fabids</taxon>
        <taxon>Malpighiales</taxon>
        <taxon>Salicaceae</taxon>
        <taxon>Saliceae</taxon>
        <taxon>Salix</taxon>
    </lineage>
</organism>
<evidence type="ECO:0000313" key="1">
    <source>
        <dbReference type="EMBL" id="VFU64054.1"/>
    </source>
</evidence>
<dbReference type="EMBL" id="CAADRP010002240">
    <property type="protein sequence ID" value="VFU64054.1"/>
    <property type="molecule type" value="Genomic_DNA"/>
</dbReference>
<proteinExistence type="predicted"/>
<accession>A0A6N2NAJ3</accession>
<dbReference type="AlphaFoldDB" id="A0A6N2NAJ3"/>
<reference evidence="1" key="1">
    <citation type="submission" date="2019-03" db="EMBL/GenBank/DDBJ databases">
        <authorList>
            <person name="Mank J."/>
            <person name="Almeida P."/>
        </authorList>
    </citation>
    <scope>NUCLEOTIDE SEQUENCE</scope>
    <source>
        <strain evidence="1">78183</strain>
    </source>
</reference>
<gene>
    <name evidence="1" type="ORF">SVIM_LOCUS489985</name>
</gene>
<protein>
    <submittedName>
        <fullName evidence="1">Uncharacterized protein</fullName>
    </submittedName>
</protein>